<keyword evidence="2" id="KW-1185">Reference proteome</keyword>
<organism evidence="1 2">
    <name type="scientific">Anaerovorax odorimutans</name>
    <dbReference type="NCBI Taxonomy" id="109327"/>
    <lineage>
        <taxon>Bacteria</taxon>
        <taxon>Bacillati</taxon>
        <taxon>Bacillota</taxon>
        <taxon>Clostridia</taxon>
        <taxon>Peptostreptococcales</taxon>
        <taxon>Anaerovoracaceae</taxon>
        <taxon>Anaerovorax</taxon>
    </lineage>
</organism>
<comment type="caution">
    <text evidence="1">The sequence shown here is derived from an EMBL/GenBank/DDBJ whole genome shotgun (WGS) entry which is preliminary data.</text>
</comment>
<protein>
    <submittedName>
        <fullName evidence="1">BspA family leucine-rich repeat surface protein</fullName>
    </submittedName>
</protein>
<dbReference type="Pfam" id="PF03382">
    <property type="entry name" value="DUF285"/>
    <property type="match status" value="1"/>
</dbReference>
<evidence type="ECO:0000313" key="1">
    <source>
        <dbReference type="EMBL" id="MCQ4635215.1"/>
    </source>
</evidence>
<dbReference type="EMBL" id="JANFXK010000001">
    <property type="protein sequence ID" value="MCQ4635215.1"/>
    <property type="molecule type" value="Genomic_DNA"/>
</dbReference>
<sequence length="281" mass="30180">MSGWFEDCYNLSYFDGSRIDCSKLTDLSFMFSGAGKNSDSFRAEGISNWDMKSVRSVKRMFCSAGGSRVQHIDIGGLTIPGGCTMDEFAYSCRALNGTITLEGAPAYTADAFYHGVTLEGNRVLLSFSSAAAEASVDELVAQYGRHGTRSQGYIYKNAIDVVAPENISFGQTSSEDPIHLSARAQLENRGIPAKISQVAFVPGDGWTAVPQSTDFARLPIDSKKVGVSYKDKDLTNSYVESLIMDFDGTASLDFKASIGPVGSQLEGAAFGNIVLTLEKAD</sequence>
<dbReference type="InterPro" id="IPR005046">
    <property type="entry name" value="DUF285"/>
</dbReference>
<dbReference type="Proteomes" id="UP001524502">
    <property type="component" value="Unassembled WGS sequence"/>
</dbReference>
<name>A0ABT1RJ65_9FIRM</name>
<reference evidence="1 2" key="1">
    <citation type="submission" date="2022-06" db="EMBL/GenBank/DDBJ databases">
        <title>Isolation of gut microbiota from human fecal samples.</title>
        <authorList>
            <person name="Pamer E.G."/>
            <person name="Barat B."/>
            <person name="Waligurski E."/>
            <person name="Medina S."/>
            <person name="Paddock L."/>
            <person name="Mostad J."/>
        </authorList>
    </citation>
    <scope>NUCLEOTIDE SEQUENCE [LARGE SCALE GENOMIC DNA]</scope>
    <source>
        <strain evidence="1 2">SL.3.17</strain>
    </source>
</reference>
<gene>
    <name evidence="1" type="ORF">NE619_00515</name>
</gene>
<evidence type="ECO:0000313" key="2">
    <source>
        <dbReference type="Proteomes" id="UP001524502"/>
    </source>
</evidence>
<accession>A0ABT1RJ65</accession>
<proteinExistence type="predicted"/>